<gene>
    <name evidence="7" type="ORF">B1B_03913</name>
</gene>
<evidence type="ECO:0000259" key="6">
    <source>
        <dbReference type="Pfam" id="PF05000"/>
    </source>
</evidence>
<feature type="domain" description="RNA polymerase Rpb1" evidence="6">
    <location>
        <begin position="30"/>
        <end position="115"/>
    </location>
</feature>
<dbReference type="EMBL" id="AUZY01002433">
    <property type="protein sequence ID" value="EQD72227.1"/>
    <property type="molecule type" value="Genomic_DNA"/>
</dbReference>
<name>T1BQU1_9ZZZZ</name>
<dbReference type="InterPro" id="IPR038120">
    <property type="entry name" value="Rpb1_funnel_sf"/>
</dbReference>
<proteinExistence type="predicted"/>
<dbReference type="AlphaFoldDB" id="T1BQU1"/>
<evidence type="ECO:0000313" key="7">
    <source>
        <dbReference type="EMBL" id="EQD72227.1"/>
    </source>
</evidence>
<reference evidence="7" key="2">
    <citation type="journal article" date="2014" name="ISME J.">
        <title>Microbial stratification in low pH oxic and suboxic macroscopic growths along an acid mine drainage.</title>
        <authorList>
            <person name="Mendez-Garcia C."/>
            <person name="Mesa V."/>
            <person name="Sprenger R.R."/>
            <person name="Richter M."/>
            <person name="Diez M.S."/>
            <person name="Solano J."/>
            <person name="Bargiela R."/>
            <person name="Golyshina O.V."/>
            <person name="Manteca A."/>
            <person name="Ramos J.L."/>
            <person name="Gallego J.R."/>
            <person name="Llorente I."/>
            <person name="Martins Dos Santos V.A."/>
            <person name="Jensen O.N."/>
            <person name="Pelaez A.I."/>
            <person name="Sanchez J."/>
            <person name="Ferrer M."/>
        </authorList>
    </citation>
    <scope>NUCLEOTIDE SEQUENCE</scope>
</reference>
<dbReference type="EC" id="2.7.7.6" evidence="1"/>
<sequence length="116" mass="12808">MDDEDVPEAARKEIAAGLEEVRGRVNDLLEQYRKGELEQMPGRSLAETLEVMVRRELSKARDQAGEIAGRYLGMENPAVILAKSGARGSMLNLTQMAGAVGQQSVRGERLLRGYYN</sequence>
<evidence type="ECO:0000256" key="2">
    <source>
        <dbReference type="ARBA" id="ARBA00022478"/>
    </source>
</evidence>
<keyword evidence="5" id="KW-0804">Transcription</keyword>
<evidence type="ECO:0000256" key="5">
    <source>
        <dbReference type="ARBA" id="ARBA00023163"/>
    </source>
</evidence>
<feature type="non-terminal residue" evidence="7">
    <location>
        <position position="116"/>
    </location>
</feature>
<dbReference type="GO" id="GO:0003899">
    <property type="term" value="F:DNA-directed RNA polymerase activity"/>
    <property type="evidence" value="ECO:0007669"/>
    <property type="project" value="UniProtKB-EC"/>
</dbReference>
<keyword evidence="3 7" id="KW-0808">Transferase</keyword>
<dbReference type="PANTHER" id="PTHR19376:SF32">
    <property type="entry name" value="DNA-DIRECTED RNA POLYMERASE III SUBUNIT RPC1"/>
    <property type="match status" value="1"/>
</dbReference>
<dbReference type="Gene3D" id="1.10.132.30">
    <property type="match status" value="1"/>
</dbReference>
<dbReference type="SUPFAM" id="SSF64484">
    <property type="entry name" value="beta and beta-prime subunits of DNA dependent RNA-polymerase"/>
    <property type="match status" value="1"/>
</dbReference>
<dbReference type="InterPro" id="IPR007083">
    <property type="entry name" value="RNA_pol_Rpb1_4"/>
</dbReference>
<accession>T1BQU1</accession>
<reference evidence="7" key="1">
    <citation type="submission" date="2013-08" db="EMBL/GenBank/DDBJ databases">
        <authorList>
            <person name="Mendez C."/>
            <person name="Richter M."/>
            <person name="Ferrer M."/>
            <person name="Sanchez J."/>
        </authorList>
    </citation>
    <scope>NUCLEOTIDE SEQUENCE</scope>
</reference>
<organism evidence="7">
    <name type="scientific">mine drainage metagenome</name>
    <dbReference type="NCBI Taxonomy" id="410659"/>
    <lineage>
        <taxon>unclassified sequences</taxon>
        <taxon>metagenomes</taxon>
        <taxon>ecological metagenomes</taxon>
    </lineage>
</organism>
<dbReference type="InterPro" id="IPR045867">
    <property type="entry name" value="DNA-dir_RpoC_beta_prime"/>
</dbReference>
<evidence type="ECO:0000256" key="4">
    <source>
        <dbReference type="ARBA" id="ARBA00022695"/>
    </source>
</evidence>
<evidence type="ECO:0000256" key="3">
    <source>
        <dbReference type="ARBA" id="ARBA00022679"/>
    </source>
</evidence>
<dbReference type="GO" id="GO:0003677">
    <property type="term" value="F:DNA binding"/>
    <property type="evidence" value="ECO:0007669"/>
    <property type="project" value="InterPro"/>
</dbReference>
<comment type="caution">
    <text evidence="7">The sequence shown here is derived from an EMBL/GenBank/DDBJ whole genome shotgun (WGS) entry which is preliminary data.</text>
</comment>
<dbReference type="PANTHER" id="PTHR19376">
    <property type="entry name" value="DNA-DIRECTED RNA POLYMERASE"/>
    <property type="match status" value="1"/>
</dbReference>
<dbReference type="GO" id="GO:0006351">
    <property type="term" value="P:DNA-templated transcription"/>
    <property type="evidence" value="ECO:0007669"/>
    <property type="project" value="InterPro"/>
</dbReference>
<protein>
    <recommendedName>
        <fullName evidence="1">DNA-directed RNA polymerase</fullName>
        <ecNumber evidence="1">2.7.7.6</ecNumber>
    </recommendedName>
</protein>
<keyword evidence="4 7" id="KW-0548">Nucleotidyltransferase</keyword>
<evidence type="ECO:0000256" key="1">
    <source>
        <dbReference type="ARBA" id="ARBA00012418"/>
    </source>
</evidence>
<dbReference type="Pfam" id="PF05000">
    <property type="entry name" value="RNA_pol_Rpb1_4"/>
    <property type="match status" value="1"/>
</dbReference>
<dbReference type="GO" id="GO:0000428">
    <property type="term" value="C:DNA-directed RNA polymerase complex"/>
    <property type="evidence" value="ECO:0007669"/>
    <property type="project" value="UniProtKB-KW"/>
</dbReference>
<keyword evidence="2" id="KW-0240">DNA-directed RNA polymerase</keyword>